<dbReference type="SUPFAM" id="SSF103473">
    <property type="entry name" value="MFS general substrate transporter"/>
    <property type="match status" value="1"/>
</dbReference>
<feature type="transmembrane region" description="Helical" evidence="5">
    <location>
        <begin position="181"/>
        <end position="202"/>
    </location>
</feature>
<feature type="transmembrane region" description="Helical" evidence="5">
    <location>
        <begin position="40"/>
        <end position="57"/>
    </location>
</feature>
<accession>A0A6M2DYH2</accession>
<proteinExistence type="predicted"/>
<feature type="transmembrane region" description="Helical" evidence="5">
    <location>
        <begin position="69"/>
        <end position="88"/>
    </location>
</feature>
<feature type="transmembrane region" description="Helical" evidence="5">
    <location>
        <begin position="301"/>
        <end position="323"/>
    </location>
</feature>
<reference evidence="7" key="1">
    <citation type="submission" date="2020-03" db="EMBL/GenBank/DDBJ databases">
        <title>Transcriptomic Profiling of the Digestive Tract of the Rat Flea, Xenopsylla cheopis, Following Blood Feeding and Infection with Yersinia pestis.</title>
        <authorList>
            <person name="Bland D.M."/>
            <person name="Martens C.A."/>
            <person name="Virtaneva K."/>
            <person name="Kanakabandi K."/>
            <person name="Long D."/>
            <person name="Rosenke R."/>
            <person name="Saturday G.A."/>
            <person name="Hoyt F.H."/>
            <person name="Bruno D.P."/>
            <person name="Ribeiro J.M.C."/>
            <person name="Hinnebusch J."/>
        </authorList>
    </citation>
    <scope>NUCLEOTIDE SEQUENCE</scope>
</reference>
<evidence type="ECO:0000256" key="2">
    <source>
        <dbReference type="ARBA" id="ARBA00022692"/>
    </source>
</evidence>
<evidence type="ECO:0000256" key="3">
    <source>
        <dbReference type="ARBA" id="ARBA00022989"/>
    </source>
</evidence>
<comment type="subcellular location">
    <subcellularLocation>
        <location evidence="1">Membrane</location>
        <topology evidence="1">Multi-pass membrane protein</topology>
    </subcellularLocation>
</comment>
<evidence type="ECO:0000259" key="6">
    <source>
        <dbReference type="PROSITE" id="PS50850"/>
    </source>
</evidence>
<feature type="transmembrane region" description="Helical" evidence="5">
    <location>
        <begin position="237"/>
        <end position="258"/>
    </location>
</feature>
<dbReference type="InterPro" id="IPR020846">
    <property type="entry name" value="MFS_dom"/>
</dbReference>
<dbReference type="EMBL" id="GIIL01007397">
    <property type="protein sequence ID" value="NOV51123.1"/>
    <property type="molecule type" value="Transcribed_RNA"/>
</dbReference>
<dbReference type="AlphaFoldDB" id="A0A6M2DYH2"/>
<feature type="transmembrane region" description="Helical" evidence="5">
    <location>
        <begin position="94"/>
        <end position="110"/>
    </location>
</feature>
<feature type="transmembrane region" description="Helical" evidence="5">
    <location>
        <begin position="329"/>
        <end position="348"/>
    </location>
</feature>
<evidence type="ECO:0000313" key="7">
    <source>
        <dbReference type="EMBL" id="NOV51123.1"/>
    </source>
</evidence>
<keyword evidence="4 5" id="KW-0472">Membrane</keyword>
<feature type="transmembrane region" description="Helical" evidence="5">
    <location>
        <begin position="264"/>
        <end position="289"/>
    </location>
</feature>
<dbReference type="PROSITE" id="PS50850">
    <property type="entry name" value="MFS"/>
    <property type="match status" value="1"/>
</dbReference>
<sequence length="392" mass="44717">MGDYIGRKPVFFISLIILIIGKIMQLFLTSWYYLYMLGNLISALTPMAMYQTVLIIGMEISSIDDNPHIAMLQGIGWTLGISILPLLYWWLQNWFYFVLISSLPITFFMINNKYMIESPRWLSSRGKVERCEKMLRKIAKVNKTTLNDDALEILKQDKFEQEKLYGMASLFSSFTLAKNSLMMALLWIIGGLAHFMLILNVTNMDGNPFLNFLYQGIVELPALFLGKWTTNKFGRKWTAVGSFTCATISAVPLLFTSVDSSLHVYTTTLTVIIRFCISVTFFVMMIQGVEIFPTCLRQTGVALGVILGNAFGILGPYVVYLGTAYDVRYPYLILVLLMLSGFFAEMMLPETLHHKLPETLAEAQNFGRDQKFWHLPKKPAAQLEQSLRLEKK</sequence>
<dbReference type="GO" id="GO:0022857">
    <property type="term" value="F:transmembrane transporter activity"/>
    <property type="evidence" value="ECO:0007669"/>
    <property type="project" value="InterPro"/>
</dbReference>
<dbReference type="GO" id="GO:0016020">
    <property type="term" value="C:membrane"/>
    <property type="evidence" value="ECO:0007669"/>
    <property type="project" value="UniProtKB-SubCell"/>
</dbReference>
<protein>
    <submittedName>
        <fullName evidence="7">Putative synaptic vesicle transporter svop</fullName>
    </submittedName>
</protein>
<feature type="transmembrane region" description="Helical" evidence="5">
    <location>
        <begin position="12"/>
        <end position="34"/>
    </location>
</feature>
<dbReference type="InterPro" id="IPR005828">
    <property type="entry name" value="MFS_sugar_transport-like"/>
</dbReference>
<evidence type="ECO:0000256" key="5">
    <source>
        <dbReference type="SAM" id="Phobius"/>
    </source>
</evidence>
<keyword evidence="2 5" id="KW-0812">Transmembrane</keyword>
<evidence type="ECO:0000256" key="1">
    <source>
        <dbReference type="ARBA" id="ARBA00004141"/>
    </source>
</evidence>
<dbReference type="Gene3D" id="1.20.1250.20">
    <property type="entry name" value="MFS general substrate transporter like domains"/>
    <property type="match status" value="1"/>
</dbReference>
<dbReference type="InterPro" id="IPR036259">
    <property type="entry name" value="MFS_trans_sf"/>
</dbReference>
<evidence type="ECO:0000256" key="4">
    <source>
        <dbReference type="ARBA" id="ARBA00023136"/>
    </source>
</evidence>
<name>A0A6M2DYH2_XENCH</name>
<feature type="domain" description="Major facilitator superfamily (MFS) profile" evidence="6">
    <location>
        <begin position="1"/>
        <end position="352"/>
    </location>
</feature>
<dbReference type="PANTHER" id="PTHR24064">
    <property type="entry name" value="SOLUTE CARRIER FAMILY 22 MEMBER"/>
    <property type="match status" value="1"/>
</dbReference>
<organism evidence="7">
    <name type="scientific">Xenopsylla cheopis</name>
    <name type="common">Oriental rat flea</name>
    <name type="synonym">Pulex cheopis</name>
    <dbReference type="NCBI Taxonomy" id="163159"/>
    <lineage>
        <taxon>Eukaryota</taxon>
        <taxon>Metazoa</taxon>
        <taxon>Ecdysozoa</taxon>
        <taxon>Arthropoda</taxon>
        <taxon>Hexapoda</taxon>
        <taxon>Insecta</taxon>
        <taxon>Pterygota</taxon>
        <taxon>Neoptera</taxon>
        <taxon>Endopterygota</taxon>
        <taxon>Siphonaptera</taxon>
        <taxon>Pulicidae</taxon>
        <taxon>Xenopsyllinae</taxon>
        <taxon>Xenopsylla</taxon>
    </lineage>
</organism>
<keyword evidence="3 5" id="KW-1133">Transmembrane helix</keyword>
<dbReference type="Pfam" id="PF00083">
    <property type="entry name" value="Sugar_tr"/>
    <property type="match status" value="1"/>
</dbReference>